<sequence>MHRFFVEPNQIEDINNRIIILGEDVKHIDKVLRLKEGEEIEVCDGRGTDYRAIIQQMKKDEVIAKVEEKFPSKGEPNIEVTLYQGLPKSTKMDFILQKCIELGIKKIVPLNTERTIVKLENEKAQQKKLERWQRIAYEAAKQSKRGSIPEITPVKDLKNIWQELSENDLNIIAYENEDTQKIRDLLTKENPWPKKIGVIIGPEGGFEEEEIRQAIDKKVLPVSLGSRILRTETAGIVALTILMYALGEI</sequence>
<feature type="domain" description="Ribosomal RNA small subunit methyltransferase E methyltransferase" evidence="13">
    <location>
        <begin position="76"/>
        <end position="242"/>
    </location>
</feature>
<dbReference type="Pfam" id="PF20260">
    <property type="entry name" value="PUA_4"/>
    <property type="match status" value="1"/>
</dbReference>
<comment type="caution">
    <text evidence="15">The sequence shown here is derived from an EMBL/GenBank/DDBJ whole genome shotgun (WGS) entry which is preliminary data.</text>
</comment>
<evidence type="ECO:0000256" key="6">
    <source>
        <dbReference type="ARBA" id="ARBA00022552"/>
    </source>
</evidence>
<evidence type="ECO:0000256" key="7">
    <source>
        <dbReference type="ARBA" id="ARBA00022603"/>
    </source>
</evidence>
<evidence type="ECO:0000259" key="14">
    <source>
        <dbReference type="Pfam" id="PF20260"/>
    </source>
</evidence>
<evidence type="ECO:0000256" key="11">
    <source>
        <dbReference type="ARBA" id="ARBA00047944"/>
    </source>
</evidence>
<name>A0AAE3HE83_9FIRM</name>
<evidence type="ECO:0000256" key="9">
    <source>
        <dbReference type="ARBA" id="ARBA00022691"/>
    </source>
</evidence>
<dbReference type="InterPro" id="IPR006700">
    <property type="entry name" value="RsmE"/>
</dbReference>
<evidence type="ECO:0000259" key="13">
    <source>
        <dbReference type="Pfam" id="PF04452"/>
    </source>
</evidence>
<evidence type="ECO:0000256" key="10">
    <source>
        <dbReference type="ARBA" id="ARBA00025699"/>
    </source>
</evidence>
<accession>A0AAE3HE83</accession>
<evidence type="ECO:0000256" key="4">
    <source>
        <dbReference type="ARBA" id="ARBA00013673"/>
    </source>
</evidence>
<dbReference type="Gene3D" id="2.40.240.20">
    <property type="entry name" value="Hypothetical PUA domain-like, domain 1"/>
    <property type="match status" value="1"/>
</dbReference>
<dbReference type="InterPro" id="IPR015947">
    <property type="entry name" value="PUA-like_sf"/>
</dbReference>
<dbReference type="AlphaFoldDB" id="A0AAE3HE83"/>
<comment type="subcellular location">
    <subcellularLocation>
        <location evidence="1 12">Cytoplasm</location>
    </subcellularLocation>
</comment>
<keyword evidence="5 12" id="KW-0963">Cytoplasm</keyword>
<dbReference type="SUPFAM" id="SSF88697">
    <property type="entry name" value="PUA domain-like"/>
    <property type="match status" value="1"/>
</dbReference>
<dbReference type="InterPro" id="IPR029026">
    <property type="entry name" value="tRNA_m1G_MTases_N"/>
</dbReference>
<dbReference type="PIRSF" id="PIRSF015601">
    <property type="entry name" value="MTase_slr0722"/>
    <property type="match status" value="1"/>
</dbReference>
<dbReference type="Pfam" id="PF04452">
    <property type="entry name" value="Methyltrans_RNA"/>
    <property type="match status" value="1"/>
</dbReference>
<protein>
    <recommendedName>
        <fullName evidence="4 12">Ribosomal RNA small subunit methyltransferase E</fullName>
        <ecNumber evidence="3 12">2.1.1.193</ecNumber>
    </recommendedName>
</protein>
<feature type="domain" description="Ribosomal RNA small subunit methyltransferase E PUA-like" evidence="14">
    <location>
        <begin position="22"/>
        <end position="67"/>
    </location>
</feature>
<dbReference type="GO" id="GO:0005737">
    <property type="term" value="C:cytoplasm"/>
    <property type="evidence" value="ECO:0007669"/>
    <property type="project" value="UniProtKB-SubCell"/>
</dbReference>
<evidence type="ECO:0000256" key="1">
    <source>
        <dbReference type="ARBA" id="ARBA00004496"/>
    </source>
</evidence>
<keyword evidence="8 12" id="KW-0808">Transferase</keyword>
<dbReference type="InterPro" id="IPR046886">
    <property type="entry name" value="RsmE_MTase_dom"/>
</dbReference>
<dbReference type="EMBL" id="JANKAS010000002">
    <property type="protein sequence ID" value="MCR1897849.1"/>
    <property type="molecule type" value="Genomic_DNA"/>
</dbReference>
<comment type="similarity">
    <text evidence="2 12">Belongs to the RNA methyltransferase RsmE family.</text>
</comment>
<dbReference type="PANTHER" id="PTHR30027">
    <property type="entry name" value="RIBOSOMAL RNA SMALL SUBUNIT METHYLTRANSFERASE E"/>
    <property type="match status" value="1"/>
</dbReference>
<dbReference type="NCBIfam" id="TIGR00046">
    <property type="entry name" value="RsmE family RNA methyltransferase"/>
    <property type="match status" value="1"/>
</dbReference>
<organism evidence="15 16">
    <name type="scientific">Irregularibacter muris</name>
    <dbReference type="NCBI Taxonomy" id="1796619"/>
    <lineage>
        <taxon>Bacteria</taxon>
        <taxon>Bacillati</taxon>
        <taxon>Bacillota</taxon>
        <taxon>Clostridia</taxon>
        <taxon>Eubacteriales</taxon>
        <taxon>Eubacteriaceae</taxon>
        <taxon>Irregularibacter</taxon>
    </lineage>
</organism>
<evidence type="ECO:0000313" key="16">
    <source>
        <dbReference type="Proteomes" id="UP001205748"/>
    </source>
</evidence>
<dbReference type="InterPro" id="IPR046887">
    <property type="entry name" value="RsmE_PUA-like"/>
</dbReference>
<evidence type="ECO:0000313" key="15">
    <source>
        <dbReference type="EMBL" id="MCR1897849.1"/>
    </source>
</evidence>
<keyword evidence="7 12" id="KW-0489">Methyltransferase</keyword>
<gene>
    <name evidence="15" type="ORF">NSA47_02450</name>
</gene>
<dbReference type="Gene3D" id="3.40.1280.10">
    <property type="match status" value="1"/>
</dbReference>
<evidence type="ECO:0000256" key="5">
    <source>
        <dbReference type="ARBA" id="ARBA00022490"/>
    </source>
</evidence>
<dbReference type="InterPro" id="IPR029028">
    <property type="entry name" value="Alpha/beta_knot_MTases"/>
</dbReference>
<evidence type="ECO:0000256" key="2">
    <source>
        <dbReference type="ARBA" id="ARBA00005528"/>
    </source>
</evidence>
<dbReference type="GO" id="GO:0070475">
    <property type="term" value="P:rRNA base methylation"/>
    <property type="evidence" value="ECO:0007669"/>
    <property type="project" value="TreeGrafter"/>
</dbReference>
<proteinExistence type="inferred from homology"/>
<dbReference type="NCBIfam" id="NF008692">
    <property type="entry name" value="PRK11713.1-5"/>
    <property type="match status" value="1"/>
</dbReference>
<keyword evidence="6 12" id="KW-0698">rRNA processing</keyword>
<reference evidence="15" key="1">
    <citation type="submission" date="2022-07" db="EMBL/GenBank/DDBJ databases">
        <title>Enhanced cultured diversity of the mouse gut microbiota enables custom-made synthetic communities.</title>
        <authorList>
            <person name="Afrizal A."/>
        </authorList>
    </citation>
    <scope>NUCLEOTIDE SEQUENCE</scope>
    <source>
        <strain evidence="15">DSM 28593</strain>
    </source>
</reference>
<dbReference type="GO" id="GO:0070042">
    <property type="term" value="F:rRNA (uridine-N3-)-methyltransferase activity"/>
    <property type="evidence" value="ECO:0007669"/>
    <property type="project" value="TreeGrafter"/>
</dbReference>
<comment type="function">
    <text evidence="10 12">Specifically methylates the N3 position of the uracil ring of uridine 1498 (m3U1498) in 16S rRNA. Acts on the fully assembled 30S ribosomal subunit.</text>
</comment>
<dbReference type="PANTHER" id="PTHR30027:SF3">
    <property type="entry name" value="16S RRNA (URACIL(1498)-N(3))-METHYLTRANSFERASE"/>
    <property type="match status" value="1"/>
</dbReference>
<comment type="catalytic activity">
    <reaction evidence="11 12">
        <text>uridine(1498) in 16S rRNA + S-adenosyl-L-methionine = N(3)-methyluridine(1498) in 16S rRNA + S-adenosyl-L-homocysteine + H(+)</text>
        <dbReference type="Rhea" id="RHEA:42920"/>
        <dbReference type="Rhea" id="RHEA-COMP:10283"/>
        <dbReference type="Rhea" id="RHEA-COMP:10284"/>
        <dbReference type="ChEBI" id="CHEBI:15378"/>
        <dbReference type="ChEBI" id="CHEBI:57856"/>
        <dbReference type="ChEBI" id="CHEBI:59789"/>
        <dbReference type="ChEBI" id="CHEBI:65315"/>
        <dbReference type="ChEBI" id="CHEBI:74502"/>
        <dbReference type="EC" id="2.1.1.193"/>
    </reaction>
</comment>
<keyword evidence="16" id="KW-1185">Reference proteome</keyword>
<dbReference type="EC" id="2.1.1.193" evidence="3 12"/>
<dbReference type="RefSeq" id="WP_257529301.1">
    <property type="nucleotide sequence ID" value="NZ_JANKAS010000002.1"/>
</dbReference>
<dbReference type="SUPFAM" id="SSF75217">
    <property type="entry name" value="alpha/beta knot"/>
    <property type="match status" value="1"/>
</dbReference>
<keyword evidence="9 12" id="KW-0949">S-adenosyl-L-methionine</keyword>
<dbReference type="CDD" id="cd18084">
    <property type="entry name" value="RsmE-like"/>
    <property type="match status" value="1"/>
</dbReference>
<dbReference type="Proteomes" id="UP001205748">
    <property type="component" value="Unassembled WGS sequence"/>
</dbReference>
<evidence type="ECO:0000256" key="12">
    <source>
        <dbReference type="PIRNR" id="PIRNR015601"/>
    </source>
</evidence>
<evidence type="ECO:0000256" key="8">
    <source>
        <dbReference type="ARBA" id="ARBA00022679"/>
    </source>
</evidence>
<evidence type="ECO:0000256" key="3">
    <source>
        <dbReference type="ARBA" id="ARBA00012328"/>
    </source>
</evidence>